<dbReference type="Gene3D" id="1.10.260.40">
    <property type="entry name" value="lambda repressor-like DNA-binding domains"/>
    <property type="match status" value="1"/>
</dbReference>
<dbReference type="Pfam" id="PF13560">
    <property type="entry name" value="HTH_31"/>
    <property type="match status" value="1"/>
</dbReference>
<reference evidence="1" key="1">
    <citation type="journal article" date="2014" name="Front. Microbiol.">
        <title>High frequency of phylogenetically diverse reductive dehalogenase-homologous genes in deep subseafloor sedimentary metagenomes.</title>
        <authorList>
            <person name="Kawai M."/>
            <person name="Futagami T."/>
            <person name="Toyoda A."/>
            <person name="Takaki Y."/>
            <person name="Nishi S."/>
            <person name="Hori S."/>
            <person name="Arai W."/>
            <person name="Tsubouchi T."/>
            <person name="Morono Y."/>
            <person name="Uchiyama I."/>
            <person name="Ito T."/>
            <person name="Fujiyama A."/>
            <person name="Inagaki F."/>
            <person name="Takami H."/>
        </authorList>
    </citation>
    <scope>NUCLEOTIDE SEQUENCE</scope>
    <source>
        <strain evidence="1">Expedition CK06-06</strain>
    </source>
</reference>
<dbReference type="AlphaFoldDB" id="X0TF68"/>
<dbReference type="InterPro" id="IPR010982">
    <property type="entry name" value="Lambda_DNA-bd_dom_sf"/>
</dbReference>
<organism evidence="1">
    <name type="scientific">marine sediment metagenome</name>
    <dbReference type="NCBI Taxonomy" id="412755"/>
    <lineage>
        <taxon>unclassified sequences</taxon>
        <taxon>metagenomes</taxon>
        <taxon>ecological metagenomes</taxon>
    </lineage>
</organism>
<feature type="non-terminal residue" evidence="1">
    <location>
        <position position="1"/>
    </location>
</feature>
<protein>
    <recommendedName>
        <fullName evidence="2">HTH cro/C1-type domain-containing protein</fullName>
    </recommendedName>
</protein>
<dbReference type="EMBL" id="BARS01005524">
    <property type="protein sequence ID" value="GAF74705.1"/>
    <property type="molecule type" value="Genomic_DNA"/>
</dbReference>
<dbReference type="GO" id="GO:0003677">
    <property type="term" value="F:DNA binding"/>
    <property type="evidence" value="ECO:0007669"/>
    <property type="project" value="InterPro"/>
</dbReference>
<dbReference type="CDD" id="cd00093">
    <property type="entry name" value="HTH_XRE"/>
    <property type="match status" value="1"/>
</dbReference>
<comment type="caution">
    <text evidence="1">The sequence shown here is derived from an EMBL/GenBank/DDBJ whole genome shotgun (WGS) entry which is preliminary data.</text>
</comment>
<evidence type="ECO:0000313" key="1">
    <source>
        <dbReference type="EMBL" id="GAF74705.1"/>
    </source>
</evidence>
<proteinExistence type="predicted"/>
<accession>X0TF68</accession>
<dbReference type="SUPFAM" id="SSF47413">
    <property type="entry name" value="lambda repressor-like DNA-binding domains"/>
    <property type="match status" value="1"/>
</dbReference>
<gene>
    <name evidence="1" type="ORF">S01H1_10834</name>
</gene>
<name>X0TF68_9ZZZZ</name>
<evidence type="ECO:0008006" key="2">
    <source>
        <dbReference type="Google" id="ProtNLM"/>
    </source>
</evidence>
<dbReference type="InterPro" id="IPR001387">
    <property type="entry name" value="Cro/C1-type_HTH"/>
</dbReference>
<sequence length="72" mass="8247">DRLEKARVAAEIGVLVREIRQQTGWNIHRLAKVADANMRLIHNLENGRRLPNPAMLECLLCAFTQDPRAPFK</sequence>